<sequence>MSQPFQVPPDRSGTRASPTMLIDISTQPMYDRDTTATSSLLNLNLLAAEPQPPHCWLDMSQPF</sequence>
<dbReference type="EMBL" id="KN826613">
    <property type="protein sequence ID" value="KIK78372.1"/>
    <property type="molecule type" value="Genomic_DNA"/>
</dbReference>
<dbReference type="HOGENOM" id="CLU_2886449_0_0_1"/>
<protein>
    <submittedName>
        <fullName evidence="2">Uncharacterized protein</fullName>
    </submittedName>
</protein>
<keyword evidence="3" id="KW-1185">Reference proteome</keyword>
<reference evidence="3" key="2">
    <citation type="submission" date="2015-01" db="EMBL/GenBank/DDBJ databases">
        <title>Evolutionary Origins and Diversification of the Mycorrhizal Mutualists.</title>
        <authorList>
            <consortium name="DOE Joint Genome Institute"/>
            <consortium name="Mycorrhizal Genomics Consortium"/>
            <person name="Kohler A."/>
            <person name="Kuo A."/>
            <person name="Nagy L.G."/>
            <person name="Floudas D."/>
            <person name="Copeland A."/>
            <person name="Barry K.W."/>
            <person name="Cichocki N."/>
            <person name="Veneault-Fourrey C."/>
            <person name="LaButti K."/>
            <person name="Lindquist E.A."/>
            <person name="Lipzen A."/>
            <person name="Lundell T."/>
            <person name="Morin E."/>
            <person name="Murat C."/>
            <person name="Riley R."/>
            <person name="Ohm R."/>
            <person name="Sun H."/>
            <person name="Tunlid A."/>
            <person name="Henrissat B."/>
            <person name="Grigoriev I.V."/>
            <person name="Hibbett D.S."/>
            <person name="Martin F."/>
        </authorList>
    </citation>
    <scope>NUCLEOTIDE SEQUENCE [LARGE SCALE GENOMIC DNA]</scope>
    <source>
        <strain evidence="3">Ve08.2h10</strain>
    </source>
</reference>
<reference evidence="2 3" key="1">
    <citation type="submission" date="2014-04" db="EMBL/GenBank/DDBJ databases">
        <authorList>
            <consortium name="DOE Joint Genome Institute"/>
            <person name="Kuo A."/>
            <person name="Kohler A."/>
            <person name="Jargeat P."/>
            <person name="Nagy L.G."/>
            <person name="Floudas D."/>
            <person name="Copeland A."/>
            <person name="Barry K.W."/>
            <person name="Cichocki N."/>
            <person name="Veneault-Fourrey C."/>
            <person name="LaButti K."/>
            <person name="Lindquist E.A."/>
            <person name="Lipzen A."/>
            <person name="Lundell T."/>
            <person name="Morin E."/>
            <person name="Murat C."/>
            <person name="Sun H."/>
            <person name="Tunlid A."/>
            <person name="Henrissat B."/>
            <person name="Grigoriev I.V."/>
            <person name="Hibbett D.S."/>
            <person name="Martin F."/>
            <person name="Nordberg H.P."/>
            <person name="Cantor M.N."/>
            <person name="Hua S.X."/>
        </authorList>
    </citation>
    <scope>NUCLEOTIDE SEQUENCE [LARGE SCALE GENOMIC DNA]</scope>
    <source>
        <strain evidence="2 3">Ve08.2h10</strain>
    </source>
</reference>
<dbReference type="AlphaFoldDB" id="A0A0D0C5G1"/>
<feature type="region of interest" description="Disordered" evidence="1">
    <location>
        <begin position="1"/>
        <end position="20"/>
    </location>
</feature>
<name>A0A0D0C5G1_9AGAM</name>
<organism evidence="2 3">
    <name type="scientific">Paxillus rubicundulus Ve08.2h10</name>
    <dbReference type="NCBI Taxonomy" id="930991"/>
    <lineage>
        <taxon>Eukaryota</taxon>
        <taxon>Fungi</taxon>
        <taxon>Dikarya</taxon>
        <taxon>Basidiomycota</taxon>
        <taxon>Agaricomycotina</taxon>
        <taxon>Agaricomycetes</taxon>
        <taxon>Agaricomycetidae</taxon>
        <taxon>Boletales</taxon>
        <taxon>Paxilineae</taxon>
        <taxon>Paxillaceae</taxon>
        <taxon>Paxillus</taxon>
    </lineage>
</organism>
<dbReference type="Proteomes" id="UP000054538">
    <property type="component" value="Unassembled WGS sequence"/>
</dbReference>
<dbReference type="InParanoid" id="A0A0D0C5G1"/>
<accession>A0A0D0C5G1</accession>
<gene>
    <name evidence="2" type="ORF">PAXRUDRAFT_16909</name>
</gene>
<evidence type="ECO:0000313" key="2">
    <source>
        <dbReference type="EMBL" id="KIK78372.1"/>
    </source>
</evidence>
<proteinExistence type="predicted"/>
<evidence type="ECO:0000256" key="1">
    <source>
        <dbReference type="SAM" id="MobiDB-lite"/>
    </source>
</evidence>
<evidence type="ECO:0000313" key="3">
    <source>
        <dbReference type="Proteomes" id="UP000054538"/>
    </source>
</evidence>